<reference evidence="4" key="2">
    <citation type="submission" date="2020-05" db="EMBL/GenBank/DDBJ databases">
        <authorList>
            <person name="Kang H.-M."/>
            <person name="Kim M.-S."/>
            <person name="Lee J.-S."/>
        </authorList>
    </citation>
    <scope>NUCLEOTIDE SEQUENCE</scope>
</reference>
<reference evidence="4" key="1">
    <citation type="journal article" date="2020" name="Comp. Biochem. Physiol. Part D Genomics Proteomics">
        <title>The genome of the marine monogonont rotifer Brachionus rotundiformis and insight into species-specific detoxification components in Brachionus spp.</title>
        <authorList>
            <person name="Kang H.M."/>
            <person name="Kim M.S."/>
            <person name="Choi B.S."/>
            <person name="Kim D.H."/>
            <person name="Kim H.J."/>
            <person name="Hwang U.K."/>
            <person name="Hagiwara A."/>
            <person name="Lee J.S."/>
        </authorList>
    </citation>
    <scope>NUCLEOTIDE SEQUENCE</scope>
</reference>
<dbReference type="SUPFAM" id="SSF52540">
    <property type="entry name" value="P-loop containing nucleoside triphosphate hydrolases"/>
    <property type="match status" value="1"/>
</dbReference>
<evidence type="ECO:0000256" key="1">
    <source>
        <dbReference type="ARBA" id="ARBA00005771"/>
    </source>
</evidence>
<evidence type="ECO:0000313" key="4">
    <source>
        <dbReference type="EMBL" id="QNH68011.1"/>
    </source>
</evidence>
<keyword evidence="2 4" id="KW-0808">Transferase</keyword>
<dbReference type="InterPro" id="IPR027417">
    <property type="entry name" value="P-loop_NTPase"/>
</dbReference>
<evidence type="ECO:0000259" key="3">
    <source>
        <dbReference type="Pfam" id="PF00685"/>
    </source>
</evidence>
<evidence type="ECO:0000256" key="2">
    <source>
        <dbReference type="ARBA" id="ARBA00022679"/>
    </source>
</evidence>
<comment type="similarity">
    <text evidence="1">Belongs to the sulfotransferase 1 family.</text>
</comment>
<sequence length="289" mass="34346">MSQLELVDLEGFGKKLLRHNDKMFPSFVSDLLKIKSLKTNADDTFVVAYPKSGTTWTEEIVWLIQNNLDLEKANSIAHTERVLFLDEVPMTKCDQISSPRVFKTHLTFDYLPENIETKSKLIYVMRNPKDMLVSYLHFVKWIKGFSFTGEFDLILNHFLQNKIIYGNWCEHVNQFYECPKVLFITYEDLVEEPFETIKKIACFLGKEMSDDQIWRLVDFTSFKNMKTNESFYFQEADQTKTQNQRDLFFRKGKIGDWVNYFDEKMSFSLEQKLKCELNPNIQIRYHFSN</sequence>
<dbReference type="GO" id="GO:0008146">
    <property type="term" value="F:sulfotransferase activity"/>
    <property type="evidence" value="ECO:0007669"/>
    <property type="project" value="InterPro"/>
</dbReference>
<dbReference type="AlphaFoldDB" id="A0A7H9SLH6"/>
<protein>
    <submittedName>
        <fullName evidence="4">Sulfotransferase-like protein 4</fullName>
    </submittedName>
</protein>
<proteinExistence type="evidence at transcript level"/>
<dbReference type="EMBL" id="MT524956">
    <property type="protein sequence ID" value="QNH68011.1"/>
    <property type="molecule type" value="mRNA"/>
</dbReference>
<dbReference type="Pfam" id="PF00685">
    <property type="entry name" value="Sulfotransfer_1"/>
    <property type="match status" value="1"/>
</dbReference>
<dbReference type="Gene3D" id="3.40.50.300">
    <property type="entry name" value="P-loop containing nucleotide triphosphate hydrolases"/>
    <property type="match status" value="1"/>
</dbReference>
<accession>A0A7H9SLH6</accession>
<dbReference type="PANTHER" id="PTHR11783">
    <property type="entry name" value="SULFOTRANSFERASE SULT"/>
    <property type="match status" value="1"/>
</dbReference>
<organism evidence="4">
    <name type="scientific">Brachionus koreanus</name>
    <dbReference type="NCBI Taxonomy" id="1199090"/>
    <lineage>
        <taxon>Eukaryota</taxon>
        <taxon>Metazoa</taxon>
        <taxon>Spiralia</taxon>
        <taxon>Gnathifera</taxon>
        <taxon>Rotifera</taxon>
        <taxon>Eurotatoria</taxon>
        <taxon>Monogononta</taxon>
        <taxon>Pseudotrocha</taxon>
        <taxon>Ploima</taxon>
        <taxon>Brachionidae</taxon>
        <taxon>Brachionus</taxon>
    </lineage>
</organism>
<name>A0A7H9SLH6_9BILA</name>
<dbReference type="InterPro" id="IPR000863">
    <property type="entry name" value="Sulfotransferase_dom"/>
</dbReference>
<feature type="domain" description="Sulfotransferase" evidence="3">
    <location>
        <begin position="42"/>
        <end position="268"/>
    </location>
</feature>